<dbReference type="Proteomes" id="UP000504637">
    <property type="component" value="Unplaced"/>
</dbReference>
<dbReference type="OrthoDB" id="2999773at2759"/>
<feature type="region of interest" description="Disordered" evidence="1">
    <location>
        <begin position="53"/>
        <end position="77"/>
    </location>
</feature>
<dbReference type="Pfam" id="PF20174">
    <property type="entry name" value="DUF6540"/>
    <property type="match status" value="1"/>
</dbReference>
<dbReference type="InterPro" id="IPR046670">
    <property type="entry name" value="DUF6540"/>
</dbReference>
<reference evidence="3" key="1">
    <citation type="submission" date="2020-01" db="EMBL/GenBank/DDBJ databases">
        <authorList>
            <consortium name="DOE Joint Genome Institute"/>
            <person name="Haridas S."/>
            <person name="Albert R."/>
            <person name="Binder M."/>
            <person name="Bloem J."/>
            <person name="Labutti K."/>
            <person name="Salamov A."/>
            <person name="Andreopoulos B."/>
            <person name="Baker S.E."/>
            <person name="Barry K."/>
            <person name="Bills G."/>
            <person name="Bluhm B.H."/>
            <person name="Cannon C."/>
            <person name="Castanera R."/>
            <person name="Culley D.E."/>
            <person name="Daum C."/>
            <person name="Ezra D."/>
            <person name="Gonzalez J.B."/>
            <person name="Henrissat B."/>
            <person name="Kuo A."/>
            <person name="Liang C."/>
            <person name="Lipzen A."/>
            <person name="Lutzoni F."/>
            <person name="Magnuson J."/>
            <person name="Mondo S."/>
            <person name="Nolan M."/>
            <person name="Ohm R."/>
            <person name="Pangilinan J."/>
            <person name="Park H.-J."/>
            <person name="Ramirez L."/>
            <person name="Alfaro M."/>
            <person name="Sun H."/>
            <person name="Tritt A."/>
            <person name="Yoshinaga Y."/>
            <person name="Zwiers L.-H."/>
            <person name="Turgeon B.G."/>
            <person name="Goodwin S.B."/>
            <person name="Spatafora J.W."/>
            <person name="Crous P.W."/>
            <person name="Grigoriev I.V."/>
        </authorList>
    </citation>
    <scope>NUCLEOTIDE SEQUENCE</scope>
    <source>
        <strain evidence="3">CBS 342.82</strain>
    </source>
</reference>
<protein>
    <submittedName>
        <fullName evidence="3">Uncharacterized protein</fullName>
    </submittedName>
</protein>
<reference evidence="3" key="3">
    <citation type="submission" date="2025-08" db="UniProtKB">
        <authorList>
            <consortium name="RefSeq"/>
        </authorList>
    </citation>
    <scope>IDENTIFICATION</scope>
    <source>
        <strain evidence="3">CBS 342.82</strain>
    </source>
</reference>
<name>A0A6J3MB54_9PEZI</name>
<feature type="region of interest" description="Disordered" evidence="1">
    <location>
        <begin position="1"/>
        <end position="31"/>
    </location>
</feature>
<gene>
    <name evidence="3" type="ORF">K489DRAFT_143682</name>
</gene>
<accession>A0A6J3MB54</accession>
<feature type="compositionally biased region" description="Low complexity" evidence="1">
    <location>
        <begin position="12"/>
        <end position="21"/>
    </location>
</feature>
<proteinExistence type="predicted"/>
<keyword evidence="2" id="KW-1185">Reference proteome</keyword>
<evidence type="ECO:0000256" key="1">
    <source>
        <dbReference type="SAM" id="MobiDB-lite"/>
    </source>
</evidence>
<organism evidence="3">
    <name type="scientific">Dissoconium aciculare CBS 342.82</name>
    <dbReference type="NCBI Taxonomy" id="1314786"/>
    <lineage>
        <taxon>Eukaryota</taxon>
        <taxon>Fungi</taxon>
        <taxon>Dikarya</taxon>
        <taxon>Ascomycota</taxon>
        <taxon>Pezizomycotina</taxon>
        <taxon>Dothideomycetes</taxon>
        <taxon>Dothideomycetidae</taxon>
        <taxon>Mycosphaerellales</taxon>
        <taxon>Dissoconiaceae</taxon>
        <taxon>Dissoconium</taxon>
    </lineage>
</organism>
<reference evidence="3" key="2">
    <citation type="submission" date="2020-04" db="EMBL/GenBank/DDBJ databases">
        <authorList>
            <consortium name="NCBI Genome Project"/>
        </authorList>
    </citation>
    <scope>NUCLEOTIDE SEQUENCE</scope>
    <source>
        <strain evidence="3">CBS 342.82</strain>
    </source>
</reference>
<dbReference type="GeneID" id="54356958"/>
<evidence type="ECO:0000313" key="3">
    <source>
        <dbReference type="RefSeq" id="XP_033461905.1"/>
    </source>
</evidence>
<dbReference type="RefSeq" id="XP_033461905.1">
    <property type="nucleotide sequence ID" value="XM_033599159.1"/>
</dbReference>
<feature type="compositionally biased region" description="Low complexity" evidence="1">
    <location>
        <begin position="55"/>
        <end position="65"/>
    </location>
</feature>
<dbReference type="AlphaFoldDB" id="A0A6J3MB54"/>
<sequence length="222" mass="23999">MSNGRSQQVMASTSTSSSSSSDIPSPPNRPIYIAKLKGQPNRRGHMMIYIPNLTSLSHDPSPSSSENREGRPPSPGTVLQVIGAPMLGFNHEIIRNHNINDESNGVLSTLALVGLVEGRHVRDPPSAGLEKTDRTYDADSLEGWALRTAAPRKTENFLDPAQASKIRDCQNWVEDFVGLLVQRGVLPESATQVVRENMDPQTGLALRSVNSLITGPPGGSKR</sequence>
<evidence type="ECO:0000313" key="2">
    <source>
        <dbReference type="Proteomes" id="UP000504637"/>
    </source>
</evidence>
<feature type="compositionally biased region" description="Polar residues" evidence="1">
    <location>
        <begin position="1"/>
        <end position="11"/>
    </location>
</feature>